<evidence type="ECO:0000256" key="8">
    <source>
        <dbReference type="ARBA" id="ARBA00022801"/>
    </source>
</evidence>
<dbReference type="OrthoDB" id="6509975at2759"/>
<dbReference type="EMBL" id="OV170227">
    <property type="protein sequence ID" value="CAH0728800.1"/>
    <property type="molecule type" value="Genomic_DNA"/>
</dbReference>
<dbReference type="EC" id="3.1.3.62" evidence="4"/>
<evidence type="ECO:0000256" key="9">
    <source>
        <dbReference type="ARBA" id="ARBA00023136"/>
    </source>
</evidence>
<gene>
    <name evidence="18" type="ORF">BINO364_LOCUS13975</name>
</gene>
<comment type="catalytic activity">
    <reaction evidence="13">
        <text>1D-myo-inositol 1,2,4,5,6-pentakisphosphate + H2O = 1D-myo-inositol 1,2,5,6-tetrakisphosphate + phosphate</text>
        <dbReference type="Rhea" id="RHEA:77115"/>
        <dbReference type="ChEBI" id="CHEBI:15377"/>
        <dbReference type="ChEBI" id="CHEBI:43474"/>
        <dbReference type="ChEBI" id="CHEBI:57798"/>
        <dbReference type="ChEBI" id="CHEBI:195535"/>
        <dbReference type="EC" id="3.1.3.62"/>
    </reaction>
    <physiologicalReaction direction="left-to-right" evidence="13">
        <dbReference type="Rhea" id="RHEA:77116"/>
    </physiologicalReaction>
</comment>
<evidence type="ECO:0000256" key="17">
    <source>
        <dbReference type="SAM" id="SignalP"/>
    </source>
</evidence>
<feature type="chain" id="PRO_5035483167" description="Multiple inositol polyphosphate phosphatase 1" evidence="17">
    <location>
        <begin position="20"/>
        <end position="437"/>
    </location>
</feature>
<evidence type="ECO:0000256" key="5">
    <source>
        <dbReference type="ARBA" id="ARBA00018097"/>
    </source>
</evidence>
<evidence type="ECO:0000256" key="13">
    <source>
        <dbReference type="ARBA" id="ARBA00043671"/>
    </source>
</evidence>
<dbReference type="AlphaFoldDB" id="A0A8J9VW60"/>
<dbReference type="Gene3D" id="3.40.50.1240">
    <property type="entry name" value="Phosphoglycerate mutase-like"/>
    <property type="match status" value="1"/>
</dbReference>
<evidence type="ECO:0000256" key="12">
    <source>
        <dbReference type="ARBA" id="ARBA00043668"/>
    </source>
</evidence>
<keyword evidence="7 17" id="KW-0732">Signal</keyword>
<dbReference type="PIRSF" id="PIRSF000894">
    <property type="entry name" value="Acid_phosphatase"/>
    <property type="match status" value="1"/>
</dbReference>
<dbReference type="PANTHER" id="PTHR20963">
    <property type="entry name" value="MULTIPLE INOSITOL POLYPHOSPHATE PHOSPHATASE-RELATED"/>
    <property type="match status" value="1"/>
</dbReference>
<dbReference type="GO" id="GO:0005886">
    <property type="term" value="C:plasma membrane"/>
    <property type="evidence" value="ECO:0007669"/>
    <property type="project" value="UniProtKB-SubCell"/>
</dbReference>
<accession>A0A8J9VW60</accession>
<dbReference type="GO" id="GO:0052745">
    <property type="term" value="F:inositol phosphate phosphatase activity"/>
    <property type="evidence" value="ECO:0007669"/>
    <property type="project" value="TreeGrafter"/>
</dbReference>
<dbReference type="PANTHER" id="PTHR20963:SF8">
    <property type="entry name" value="MULTIPLE INOSITOL POLYPHOSPHATE PHOSPHATASE 1"/>
    <property type="match status" value="1"/>
</dbReference>
<feature type="non-terminal residue" evidence="18">
    <location>
        <position position="437"/>
    </location>
</feature>
<evidence type="ECO:0000256" key="14">
    <source>
        <dbReference type="ARBA" id="ARBA00043691"/>
    </source>
</evidence>
<evidence type="ECO:0000256" key="2">
    <source>
        <dbReference type="ARBA" id="ARBA00008422"/>
    </source>
</evidence>
<evidence type="ECO:0000256" key="16">
    <source>
        <dbReference type="PIRSR" id="PIRSR000894-2"/>
    </source>
</evidence>
<comment type="catalytic activity">
    <reaction evidence="15">
        <text>(2R)-2,3-bisphosphoglycerate + H2O = (2R)-2-phosphoglycerate + phosphate</text>
        <dbReference type="Rhea" id="RHEA:27381"/>
        <dbReference type="ChEBI" id="CHEBI:15377"/>
        <dbReference type="ChEBI" id="CHEBI:43474"/>
        <dbReference type="ChEBI" id="CHEBI:58248"/>
        <dbReference type="ChEBI" id="CHEBI:58289"/>
        <dbReference type="EC" id="3.1.3.80"/>
    </reaction>
    <physiologicalReaction direction="left-to-right" evidence="15">
        <dbReference type="Rhea" id="RHEA:27382"/>
    </physiologicalReaction>
</comment>
<evidence type="ECO:0000256" key="11">
    <source>
        <dbReference type="ARBA" id="ARBA00031642"/>
    </source>
</evidence>
<dbReference type="Pfam" id="PF00328">
    <property type="entry name" value="His_Phos_2"/>
    <property type="match status" value="1"/>
</dbReference>
<name>A0A8J9VW60_9NEOP</name>
<dbReference type="InterPro" id="IPR029033">
    <property type="entry name" value="His_PPase_superfam"/>
</dbReference>
<dbReference type="EC" id="3.1.3.80" evidence="3"/>
<dbReference type="GO" id="GO:0034417">
    <property type="term" value="F:bisphosphoglycerate 3-phosphatase activity"/>
    <property type="evidence" value="ECO:0007669"/>
    <property type="project" value="UniProtKB-EC"/>
</dbReference>
<evidence type="ECO:0000256" key="7">
    <source>
        <dbReference type="ARBA" id="ARBA00022729"/>
    </source>
</evidence>
<keyword evidence="10" id="KW-0325">Glycoprotein</keyword>
<proteinExistence type="inferred from homology"/>
<comment type="catalytic activity">
    <reaction evidence="14">
        <text>1D-myo-inositol hexakisphosphate + H2O = 1D-myo-inositol 1,2,4,5,6-pentakisphosphate + phosphate</text>
        <dbReference type="Rhea" id="RHEA:16989"/>
        <dbReference type="ChEBI" id="CHEBI:15377"/>
        <dbReference type="ChEBI" id="CHEBI:43474"/>
        <dbReference type="ChEBI" id="CHEBI:57798"/>
        <dbReference type="ChEBI" id="CHEBI:58130"/>
        <dbReference type="EC" id="3.1.3.62"/>
    </reaction>
    <physiologicalReaction direction="left-to-right" evidence="14">
        <dbReference type="Rhea" id="RHEA:16990"/>
    </physiologicalReaction>
</comment>
<feature type="disulfide bond" evidence="16">
    <location>
        <begin position="255"/>
        <end position="270"/>
    </location>
</feature>
<dbReference type="CDD" id="cd07061">
    <property type="entry name" value="HP_HAP_like"/>
    <property type="match status" value="1"/>
</dbReference>
<comment type="catalytic activity">
    <reaction evidence="12">
        <text>1D-myo-inositol 1,2,5,6-tetrakisphosphate + H2O = 1D-myo-inositol 1,2,6-trisphosphate + phosphate</text>
        <dbReference type="Rhea" id="RHEA:77119"/>
        <dbReference type="ChEBI" id="CHEBI:15377"/>
        <dbReference type="ChEBI" id="CHEBI:43474"/>
        <dbReference type="ChEBI" id="CHEBI:195535"/>
        <dbReference type="ChEBI" id="CHEBI:195537"/>
        <dbReference type="EC" id="3.1.3.62"/>
    </reaction>
    <physiologicalReaction direction="left-to-right" evidence="12">
        <dbReference type="Rhea" id="RHEA:77120"/>
    </physiologicalReaction>
</comment>
<dbReference type="GO" id="GO:0003993">
    <property type="term" value="F:acid phosphatase activity"/>
    <property type="evidence" value="ECO:0007669"/>
    <property type="project" value="TreeGrafter"/>
</dbReference>
<sequence length="437" mass="50516">MKTFLRIVFLCFFINIVQSSHCYWNTGCPYKYLSTKTPYNSVRGDIRDSIVKLIGCEPVSIWGMYRHGIRKPSAYYSNMMKDAIAIRNHVVSSYKKGRSSLCAQDIENLRNWEFNESFFNGKQDITEEGREEMIGLSKRLKEAFPDLLNSLQNGSYTLRPARGLWIENSATHFAKGFGNNNFVIEKAKTDSDIMNPYATCGSYQQNVQIHQNNHPEVNKYLSTSDYLATKDRVQRRSGIDYILSDKNITALYNLCRSTWPAIDNKVSPWCALFTKDDLEVLEYIQDLKHYYKDGYGTPVNEIFGRVPLANLLQSFDDVKKGKGKKMIAYFTHATMLAQIYTALGLFKDNQPLTGANRDRERKWRTSKITAFSANLIAVLNRCVMDGSEDYNVVFYLNEEPMRSICEEGVCSWREFDTKLRPFINTTIDFCEFRNEPY</sequence>
<dbReference type="SUPFAM" id="SSF53254">
    <property type="entry name" value="Phosphoglycerate mutase-like"/>
    <property type="match status" value="1"/>
</dbReference>
<evidence type="ECO:0000256" key="10">
    <source>
        <dbReference type="ARBA" id="ARBA00023180"/>
    </source>
</evidence>
<dbReference type="InterPro" id="IPR016274">
    <property type="entry name" value="Histidine_acid_Pase_euk"/>
</dbReference>
<keyword evidence="6" id="KW-1003">Cell membrane</keyword>
<protein>
    <recommendedName>
        <fullName evidence="5">Multiple inositol polyphosphate phosphatase 1</fullName>
        <ecNumber evidence="4">3.1.3.62</ecNumber>
        <ecNumber evidence="3">3.1.3.80</ecNumber>
    </recommendedName>
    <alternativeName>
        <fullName evidence="11">2,3-bisphosphoglycerate 3-phosphatase</fullName>
    </alternativeName>
</protein>
<dbReference type="InterPro" id="IPR000560">
    <property type="entry name" value="His_Pase_clade-2"/>
</dbReference>
<feature type="signal peptide" evidence="17">
    <location>
        <begin position="1"/>
        <end position="19"/>
    </location>
</feature>
<keyword evidence="8" id="KW-0378">Hydrolase</keyword>
<evidence type="ECO:0000313" key="19">
    <source>
        <dbReference type="Proteomes" id="UP000838878"/>
    </source>
</evidence>
<reference evidence="18" key="1">
    <citation type="submission" date="2021-12" db="EMBL/GenBank/DDBJ databases">
        <authorList>
            <person name="Martin H S."/>
        </authorList>
    </citation>
    <scope>NUCLEOTIDE SEQUENCE</scope>
</reference>
<evidence type="ECO:0000256" key="1">
    <source>
        <dbReference type="ARBA" id="ARBA00004236"/>
    </source>
</evidence>
<organism evidence="18 19">
    <name type="scientific">Brenthis ino</name>
    <name type="common">lesser marbled fritillary</name>
    <dbReference type="NCBI Taxonomy" id="405034"/>
    <lineage>
        <taxon>Eukaryota</taxon>
        <taxon>Metazoa</taxon>
        <taxon>Ecdysozoa</taxon>
        <taxon>Arthropoda</taxon>
        <taxon>Hexapoda</taxon>
        <taxon>Insecta</taxon>
        <taxon>Pterygota</taxon>
        <taxon>Neoptera</taxon>
        <taxon>Endopterygota</taxon>
        <taxon>Lepidoptera</taxon>
        <taxon>Glossata</taxon>
        <taxon>Ditrysia</taxon>
        <taxon>Papilionoidea</taxon>
        <taxon>Nymphalidae</taxon>
        <taxon>Heliconiinae</taxon>
        <taxon>Argynnini</taxon>
        <taxon>Brenthis</taxon>
    </lineage>
</organism>
<evidence type="ECO:0000256" key="4">
    <source>
        <dbReference type="ARBA" id="ARBA00013040"/>
    </source>
</evidence>
<evidence type="ECO:0000256" key="3">
    <source>
        <dbReference type="ARBA" id="ARBA00012976"/>
    </source>
</evidence>
<evidence type="ECO:0000313" key="18">
    <source>
        <dbReference type="EMBL" id="CAH0728800.1"/>
    </source>
</evidence>
<keyword evidence="9" id="KW-0472">Membrane</keyword>
<dbReference type="Proteomes" id="UP000838878">
    <property type="component" value="Chromosome 7"/>
</dbReference>
<keyword evidence="19" id="KW-1185">Reference proteome</keyword>
<comment type="subcellular location">
    <subcellularLocation>
        <location evidence="1">Cell membrane</location>
    </subcellularLocation>
</comment>
<evidence type="ECO:0000256" key="15">
    <source>
        <dbReference type="ARBA" id="ARBA00043832"/>
    </source>
</evidence>
<evidence type="ECO:0000256" key="6">
    <source>
        <dbReference type="ARBA" id="ARBA00022475"/>
    </source>
</evidence>
<comment type="similarity">
    <text evidence="2">Belongs to the histidine acid phosphatase family. MINPP1 subfamily.</text>
</comment>
<keyword evidence="16" id="KW-1015">Disulfide bond</keyword>